<keyword evidence="1" id="KW-0732">Signal</keyword>
<comment type="caution">
    <text evidence="2">The sequence shown here is derived from an EMBL/GenBank/DDBJ whole genome shotgun (WGS) entry which is preliminary data.</text>
</comment>
<gene>
    <name evidence="2" type="ORF">CKO43_24885</name>
</gene>
<protein>
    <submittedName>
        <fullName evidence="2">Uncharacterized protein</fullName>
    </submittedName>
</protein>
<feature type="chain" id="PRO_5046777302" evidence="1">
    <location>
        <begin position="22"/>
        <end position="248"/>
    </location>
</feature>
<evidence type="ECO:0000313" key="3">
    <source>
        <dbReference type="Proteomes" id="UP001041814"/>
    </source>
</evidence>
<evidence type="ECO:0000256" key="1">
    <source>
        <dbReference type="SAM" id="SignalP"/>
    </source>
</evidence>
<reference evidence="2" key="1">
    <citation type="submission" date="2017-08" db="EMBL/GenBank/DDBJ databases">
        <authorList>
            <person name="Imhoff J.F."/>
            <person name="Rahn T."/>
            <person name="Kuenzel S."/>
            <person name="Neulinger S.C."/>
        </authorList>
    </citation>
    <scope>NUCLEOTIDE SEQUENCE</scope>
    <source>
        <strain evidence="2">IM 151</strain>
    </source>
</reference>
<dbReference type="RefSeq" id="WP_200380390.1">
    <property type="nucleotide sequence ID" value="NZ_NRRT01000022.1"/>
</dbReference>
<accession>A0ABS1E2K6</accession>
<evidence type="ECO:0000313" key="2">
    <source>
        <dbReference type="EMBL" id="MBK1715983.1"/>
    </source>
</evidence>
<dbReference type="EMBL" id="NRRU01000197">
    <property type="protein sequence ID" value="MBK1715983.1"/>
    <property type="molecule type" value="Genomic_DNA"/>
</dbReference>
<keyword evidence="3" id="KW-1185">Reference proteome</keyword>
<reference evidence="2" key="2">
    <citation type="journal article" date="2020" name="Microorganisms">
        <title>Osmotic Adaptation and Compatible Solute Biosynthesis of Phototrophic Bacteria as Revealed from Genome Analyses.</title>
        <authorList>
            <person name="Imhoff J.F."/>
            <person name="Rahn T."/>
            <person name="Kunzel S."/>
            <person name="Keller A."/>
            <person name="Neulinger S.C."/>
        </authorList>
    </citation>
    <scope>NUCLEOTIDE SEQUENCE</scope>
    <source>
        <strain evidence="2">IM 151</strain>
    </source>
</reference>
<proteinExistence type="predicted"/>
<dbReference type="Proteomes" id="UP001041814">
    <property type="component" value="Unassembled WGS sequence"/>
</dbReference>
<feature type="signal peptide" evidence="1">
    <location>
        <begin position="1"/>
        <end position="21"/>
    </location>
</feature>
<sequence>MRLARAAVFMGLILAAAVSRAEILLTTDWLENVHGVYTPRAERESTKLDTAVWTSLRSRIATPLNAEGRSGNMFSGQGYRMFFDGDLNYATVLGFMPKTRPEEVCKIKRETSQPTYRCEQGQRYTLACHLGLYNANFEEAGWHTVTIRESQPVFCNAVPAMGRYDSKHNDLLLIVQYFSVDEPTVATTRSEIGSGWQRMAVRLKLSRDKDGRFSVEQDDSCLGNPNAISTIDDARRKLRQCEKQPGHR</sequence>
<name>A0ABS1E2K6_RUBGE</name>
<organism evidence="2 3">
    <name type="scientific">Rubrivivax gelatinosus</name>
    <name type="common">Rhodocyclus gelatinosus</name>
    <name type="synonym">Rhodopseudomonas gelatinosa</name>
    <dbReference type="NCBI Taxonomy" id="28068"/>
    <lineage>
        <taxon>Bacteria</taxon>
        <taxon>Pseudomonadati</taxon>
        <taxon>Pseudomonadota</taxon>
        <taxon>Betaproteobacteria</taxon>
        <taxon>Burkholderiales</taxon>
        <taxon>Sphaerotilaceae</taxon>
        <taxon>Rubrivivax</taxon>
    </lineage>
</organism>